<sequence length="571" mass="66868">MAQKISDDKNVSNIINEISDYLKNSNKLKLEFGRTLTSDSIKVECADNEDNKVFTIFTKQIKLIELDNSINEEEVEFDSKEEWMKKINMFLNEEADMINYGSLGISFLDTQDENQKNLSYNFTIVPRMSLTFDTLEPTQEFIEEVKEAIKSKNREKFKEIYKKFGQFVPTEVILGGIVCCVTEKGSNEQVSTEDTTNSTGENLSFKQKKKYSNLIGDDLGNFNKNEWIKSFDTLNNYKTWECVEFRKPINIFQLLEDNFKKEIYKIFGKKILYSSVMYYSCRLEYGERSIVELPLHEKIHKTIKNKDTECNVFATVVDDEEKNFFNCQIYHPQNEKPRLIIHCYQKKQKYQSHQLRIGFMIIGYDPDFNLKNLNDEIHLEVYGEDNEDNQESGDQELKSILTIDLKEASSFLGIPVLRELNKPDESIIIGHYFLKNENNIETIVFSYNLKENKYVKLPNFRFYVLTISGGSKTTCDIISFEKRRKFMKNEWYIDLEKYFKNISLNPKYISVCSDIKDCGPVFLNQKRKEIKLEHVNCECNGTCSICKGKDKSYELSDVKCAYFVSNNKILQ</sequence>
<evidence type="ECO:0000313" key="2">
    <source>
        <dbReference type="EMBL" id="RIA83678.1"/>
    </source>
</evidence>
<reference evidence="2 3" key="1">
    <citation type="submission" date="2018-06" db="EMBL/GenBank/DDBJ databases">
        <title>Comparative genomics reveals the genomic features of Rhizophagus irregularis, R. cerebriforme, R. diaphanum and Gigaspora rosea, and their symbiotic lifestyle signature.</title>
        <authorList>
            <person name="Morin E."/>
            <person name="San Clemente H."/>
            <person name="Chen E.C.H."/>
            <person name="De La Providencia I."/>
            <person name="Hainaut M."/>
            <person name="Kuo A."/>
            <person name="Kohler A."/>
            <person name="Murat C."/>
            <person name="Tang N."/>
            <person name="Roy S."/>
            <person name="Loubradou J."/>
            <person name="Henrissat B."/>
            <person name="Grigoriev I.V."/>
            <person name="Corradi N."/>
            <person name="Roux C."/>
            <person name="Martin F.M."/>
        </authorList>
    </citation>
    <scope>NUCLEOTIDE SEQUENCE [LARGE SCALE GENOMIC DNA]</scope>
    <source>
        <strain evidence="2 3">DAOM 227022</strain>
    </source>
</reference>
<gene>
    <name evidence="2" type="ORF">C1645_833429</name>
</gene>
<dbReference type="EMBL" id="QKYT01000550">
    <property type="protein sequence ID" value="RIA83678.1"/>
    <property type="molecule type" value="Genomic_DNA"/>
</dbReference>
<protein>
    <recommendedName>
        <fullName evidence="1">DUF7431 domain-containing protein</fullName>
    </recommendedName>
</protein>
<dbReference type="InterPro" id="IPR055854">
    <property type="entry name" value="DUF7431"/>
</dbReference>
<dbReference type="Pfam" id="PF24209">
    <property type="entry name" value="DUF7431"/>
    <property type="match status" value="1"/>
</dbReference>
<proteinExistence type="predicted"/>
<dbReference type="OrthoDB" id="2449940at2759"/>
<organism evidence="2 3">
    <name type="scientific">Glomus cerebriforme</name>
    <dbReference type="NCBI Taxonomy" id="658196"/>
    <lineage>
        <taxon>Eukaryota</taxon>
        <taxon>Fungi</taxon>
        <taxon>Fungi incertae sedis</taxon>
        <taxon>Mucoromycota</taxon>
        <taxon>Glomeromycotina</taxon>
        <taxon>Glomeromycetes</taxon>
        <taxon>Glomerales</taxon>
        <taxon>Glomeraceae</taxon>
        <taxon>Glomus</taxon>
    </lineage>
</organism>
<dbReference type="AlphaFoldDB" id="A0A397SCI3"/>
<evidence type="ECO:0000259" key="1">
    <source>
        <dbReference type="Pfam" id="PF24209"/>
    </source>
</evidence>
<keyword evidence="3" id="KW-1185">Reference proteome</keyword>
<comment type="caution">
    <text evidence="2">The sequence shown here is derived from an EMBL/GenBank/DDBJ whole genome shotgun (WGS) entry which is preliminary data.</text>
</comment>
<evidence type="ECO:0000313" key="3">
    <source>
        <dbReference type="Proteomes" id="UP000265703"/>
    </source>
</evidence>
<feature type="domain" description="DUF7431" evidence="1">
    <location>
        <begin position="271"/>
        <end position="543"/>
    </location>
</feature>
<name>A0A397SCI3_9GLOM</name>
<dbReference type="Proteomes" id="UP000265703">
    <property type="component" value="Unassembled WGS sequence"/>
</dbReference>
<accession>A0A397SCI3</accession>